<feature type="region of interest" description="Disordered" evidence="1">
    <location>
        <begin position="1"/>
        <end position="39"/>
    </location>
</feature>
<dbReference type="EMBL" id="JAGQLG010000005">
    <property type="protein sequence ID" value="MCA9381809.1"/>
    <property type="molecule type" value="Genomic_DNA"/>
</dbReference>
<sequence>MGDSITTPGNFTNGPTEQPATTYDFQPGGDATNLEGPIPGGEVSAAINGVLDRYKTPTSPTYDIRLLGMNALFLEPLTTDNANLRALYELLLTSRPTNLSLLDSWDMAQTEYPPARKLNKGNIKIDYSDLQSQTRGGRLRAFIGKARSRFLGK</sequence>
<dbReference type="AlphaFoldDB" id="A0A955RHP9"/>
<accession>A0A955RHP9</accession>
<reference evidence="2" key="1">
    <citation type="submission" date="2020-04" db="EMBL/GenBank/DDBJ databases">
        <authorList>
            <person name="Zhang T."/>
        </authorList>
    </citation>
    <scope>NUCLEOTIDE SEQUENCE</scope>
    <source>
        <strain evidence="2">HKST-UBA10</strain>
    </source>
</reference>
<comment type="caution">
    <text evidence="2">The sequence shown here is derived from an EMBL/GenBank/DDBJ whole genome shotgun (WGS) entry which is preliminary data.</text>
</comment>
<gene>
    <name evidence="2" type="ORF">KC660_00180</name>
</gene>
<protein>
    <submittedName>
        <fullName evidence="2">Uncharacterized protein</fullName>
    </submittedName>
</protein>
<dbReference type="Proteomes" id="UP000782843">
    <property type="component" value="Unassembled WGS sequence"/>
</dbReference>
<evidence type="ECO:0000313" key="2">
    <source>
        <dbReference type="EMBL" id="MCA9381809.1"/>
    </source>
</evidence>
<proteinExistence type="predicted"/>
<organism evidence="2 3">
    <name type="scientific">Candidatus Dojkabacteria bacterium</name>
    <dbReference type="NCBI Taxonomy" id="2099670"/>
    <lineage>
        <taxon>Bacteria</taxon>
        <taxon>Candidatus Dojkabacteria</taxon>
    </lineage>
</organism>
<feature type="compositionally biased region" description="Polar residues" evidence="1">
    <location>
        <begin position="1"/>
        <end position="24"/>
    </location>
</feature>
<evidence type="ECO:0000256" key="1">
    <source>
        <dbReference type="SAM" id="MobiDB-lite"/>
    </source>
</evidence>
<name>A0A955RHP9_9BACT</name>
<evidence type="ECO:0000313" key="3">
    <source>
        <dbReference type="Proteomes" id="UP000782843"/>
    </source>
</evidence>
<reference evidence="2" key="2">
    <citation type="journal article" date="2021" name="Microbiome">
        <title>Successional dynamics and alternative stable states in a saline activated sludge microbial community over 9 years.</title>
        <authorList>
            <person name="Wang Y."/>
            <person name="Ye J."/>
            <person name="Ju F."/>
            <person name="Liu L."/>
            <person name="Boyd J.A."/>
            <person name="Deng Y."/>
            <person name="Parks D.H."/>
            <person name="Jiang X."/>
            <person name="Yin X."/>
            <person name="Woodcroft B.J."/>
            <person name="Tyson G.W."/>
            <person name="Hugenholtz P."/>
            <person name="Polz M.F."/>
            <person name="Zhang T."/>
        </authorList>
    </citation>
    <scope>NUCLEOTIDE SEQUENCE</scope>
    <source>
        <strain evidence="2">HKST-UBA10</strain>
    </source>
</reference>